<evidence type="ECO:0000313" key="6">
    <source>
        <dbReference type="EMBL" id="CAG8841748.1"/>
    </source>
</evidence>
<evidence type="ECO:0000313" key="7">
    <source>
        <dbReference type="Proteomes" id="UP000789901"/>
    </source>
</evidence>
<dbReference type="Proteomes" id="UP000789901">
    <property type="component" value="Unassembled WGS sequence"/>
</dbReference>
<evidence type="ECO:0000256" key="1">
    <source>
        <dbReference type="ARBA" id="ARBA00004123"/>
    </source>
</evidence>
<dbReference type="PANTHER" id="PTHR46481">
    <property type="entry name" value="ZINC FINGER BED DOMAIN-CONTAINING PROTEIN 4"/>
    <property type="match status" value="1"/>
</dbReference>
<evidence type="ECO:0000256" key="3">
    <source>
        <dbReference type="ARBA" id="ARBA00022771"/>
    </source>
</evidence>
<dbReference type="SUPFAM" id="SSF53098">
    <property type="entry name" value="Ribonuclease H-like"/>
    <property type="match status" value="1"/>
</dbReference>
<evidence type="ECO:0000256" key="2">
    <source>
        <dbReference type="ARBA" id="ARBA00022723"/>
    </source>
</evidence>
<feature type="non-terminal residue" evidence="6">
    <location>
        <position position="1"/>
    </location>
</feature>
<comment type="subcellular location">
    <subcellularLocation>
        <location evidence="1">Nucleus</location>
    </subcellularLocation>
</comment>
<keyword evidence="4" id="KW-0862">Zinc</keyword>
<comment type="caution">
    <text evidence="6">The sequence shown here is derived from an EMBL/GenBank/DDBJ whole genome shotgun (WGS) entry which is preliminary data.</text>
</comment>
<keyword evidence="3" id="KW-0863">Zinc-finger</keyword>
<dbReference type="EMBL" id="CAJVQB010066759">
    <property type="protein sequence ID" value="CAG8841748.1"/>
    <property type="molecule type" value="Genomic_DNA"/>
</dbReference>
<dbReference type="InterPro" id="IPR052035">
    <property type="entry name" value="ZnF_BED_domain_contain"/>
</dbReference>
<evidence type="ECO:0000256" key="5">
    <source>
        <dbReference type="ARBA" id="ARBA00023242"/>
    </source>
</evidence>
<proteinExistence type="predicted"/>
<feature type="non-terminal residue" evidence="6">
    <location>
        <position position="433"/>
    </location>
</feature>
<protein>
    <submittedName>
        <fullName evidence="6">5578_t:CDS:1</fullName>
    </submittedName>
</protein>
<name>A0ABN7WVI3_GIGMA</name>
<dbReference type="PANTHER" id="PTHR46481:SF10">
    <property type="entry name" value="ZINC FINGER BED DOMAIN-CONTAINING PROTEIN 39"/>
    <property type="match status" value="1"/>
</dbReference>
<keyword evidence="2" id="KW-0479">Metal-binding</keyword>
<dbReference type="InterPro" id="IPR012337">
    <property type="entry name" value="RNaseH-like_sf"/>
</dbReference>
<gene>
    <name evidence="6" type="ORF">GMARGA_LOCUS35606</name>
</gene>
<organism evidence="6 7">
    <name type="scientific">Gigaspora margarita</name>
    <dbReference type="NCBI Taxonomy" id="4874"/>
    <lineage>
        <taxon>Eukaryota</taxon>
        <taxon>Fungi</taxon>
        <taxon>Fungi incertae sedis</taxon>
        <taxon>Mucoromycota</taxon>
        <taxon>Glomeromycotina</taxon>
        <taxon>Glomeromycetes</taxon>
        <taxon>Diversisporales</taxon>
        <taxon>Gigasporaceae</taxon>
        <taxon>Gigaspora</taxon>
    </lineage>
</organism>
<dbReference type="SUPFAM" id="SSF140996">
    <property type="entry name" value="Hermes dimerisation domain"/>
    <property type="match status" value="1"/>
</dbReference>
<accession>A0ABN7WVI3</accession>
<evidence type="ECO:0000256" key="4">
    <source>
        <dbReference type="ARBA" id="ARBA00022833"/>
    </source>
</evidence>
<keyword evidence="7" id="KW-1185">Reference proteome</keyword>
<sequence length="433" mass="48997">DNDLFEIIPNNNTVKNVTTTSNSVNIASNVQKNLVLDFPLPLDPFFHKKPLITSQYFVVSVKEANKPIPSQQLLTFIPEDTISNQILTPAQKAKFSMLVAEWIVSDTLPFSVVSSQSFATMIRYLNANIDLPSRDVIKSIIQKAFTVMQRDIQLLFEQISSKISITLDIWTSRANVPFICITAHWIDNNWNLKNILLDICMLPHPHTGEEINAKLCSVFAAFNITNKILCATTDGGTNMVLAMRLLKDSLILKNCNFNFQPRRCLAHILNLIVTTRLSPIKPSIEKVRNFVNIISSLSSITQDFKELGQMVGEGESTRKISQDVSNYWNSTYLILSAYVTMPTTISAIIRRNKNLEKFKLTPQDKTNLQVTTQFLKPFYKTTNVLSGSTYTTLVPLNLTYTEQIAQKRRKASTFTNKPDELTQYLNEAVLSMN</sequence>
<reference evidence="6 7" key="1">
    <citation type="submission" date="2021-06" db="EMBL/GenBank/DDBJ databases">
        <authorList>
            <person name="Kallberg Y."/>
            <person name="Tangrot J."/>
            <person name="Rosling A."/>
        </authorList>
    </citation>
    <scope>NUCLEOTIDE SEQUENCE [LARGE SCALE GENOMIC DNA]</scope>
    <source>
        <strain evidence="6 7">120-4 pot B 10/14</strain>
    </source>
</reference>
<keyword evidence="5" id="KW-0539">Nucleus</keyword>